<sequence>MKGLKLLDILKIANIPEIESNKDFIVKHVINYSKKEINNYTLLFHLDEDRIRGRYWSQNHSVVIITERPELCTDLGDEIYVIKTDQLKEKYWRFVNYYRNLFKLPVIGVTGTCGKSTTKEMIRQILDPDLHVVSTWMSMNSMSVNLRYLTRIDDETDVAVFEMPVAYPGYLRVACQYFQPQIRILLNIDVHHLADCETPEEYMKAKAEITEGMDPEKGILILNADDQNIKKVIDITPYKKVIFFGKNNIANYRAKNIRYVSGGMNFLLENEGKNYSVFVPGYGEHNVYNALAAIVAVVNVGIDIDTAIMRLASFEHLEEHLEFKQGMSGCTVIDDTWNSAPLSMTSALQVLRNIGKGKKKIALLGYMPQLGDGPYANKIYEEMGETAYKAGVDLLIVVGEEARLIKEGALKAGMDPNKVSLCYTGNEVFEYIADQVNEESIILLKVTHRVMKQPSFEKLKRKLIPEILQTDEEGLV</sequence>
<dbReference type="SUPFAM" id="SSF53244">
    <property type="entry name" value="MurD-like peptide ligases, peptide-binding domain"/>
    <property type="match status" value="1"/>
</dbReference>
<dbReference type="InterPro" id="IPR013221">
    <property type="entry name" value="Mur_ligase_cen"/>
</dbReference>
<reference evidence="6 7" key="1">
    <citation type="submission" date="2017-01" db="EMBL/GenBank/DDBJ databases">
        <title>Draft genome sequence of Bacillus oleronius.</title>
        <authorList>
            <person name="Allam M."/>
        </authorList>
    </citation>
    <scope>NUCLEOTIDE SEQUENCE [LARGE SCALE GENOMIC DNA]</scope>
    <source>
        <strain evidence="6 7">DSM 9356</strain>
    </source>
</reference>
<dbReference type="AlphaFoldDB" id="A0A8E2LEZ1"/>
<dbReference type="Gene3D" id="3.90.190.20">
    <property type="entry name" value="Mur ligase, C-terminal domain"/>
    <property type="match status" value="1"/>
</dbReference>
<proteinExistence type="predicted"/>
<evidence type="ECO:0000259" key="5">
    <source>
        <dbReference type="Pfam" id="PF08245"/>
    </source>
</evidence>
<evidence type="ECO:0000259" key="4">
    <source>
        <dbReference type="Pfam" id="PF02875"/>
    </source>
</evidence>
<dbReference type="RefSeq" id="WP_058003148.1">
    <property type="nucleotide sequence ID" value="NZ_CP065424.1"/>
</dbReference>
<keyword evidence="2" id="KW-0547">Nucleotide-binding</keyword>
<keyword evidence="7" id="KW-1185">Reference proteome</keyword>
<feature type="domain" description="Mur ligase central" evidence="5">
    <location>
        <begin position="109"/>
        <end position="297"/>
    </location>
</feature>
<organism evidence="6 7">
    <name type="scientific">Heyndrickxia oleronia</name>
    <dbReference type="NCBI Taxonomy" id="38875"/>
    <lineage>
        <taxon>Bacteria</taxon>
        <taxon>Bacillati</taxon>
        <taxon>Bacillota</taxon>
        <taxon>Bacilli</taxon>
        <taxon>Bacillales</taxon>
        <taxon>Bacillaceae</taxon>
        <taxon>Heyndrickxia</taxon>
    </lineage>
</organism>
<dbReference type="InterPro" id="IPR036565">
    <property type="entry name" value="Mur-like_cat_sf"/>
</dbReference>
<dbReference type="EMBL" id="MTLA01000176">
    <property type="protein sequence ID" value="OOP67644.1"/>
    <property type="molecule type" value="Genomic_DNA"/>
</dbReference>
<evidence type="ECO:0000256" key="2">
    <source>
        <dbReference type="ARBA" id="ARBA00022741"/>
    </source>
</evidence>
<dbReference type="InterPro" id="IPR004101">
    <property type="entry name" value="Mur_ligase_C"/>
</dbReference>
<dbReference type="GO" id="GO:0005524">
    <property type="term" value="F:ATP binding"/>
    <property type="evidence" value="ECO:0007669"/>
    <property type="project" value="UniProtKB-KW"/>
</dbReference>
<dbReference type="Pfam" id="PF02875">
    <property type="entry name" value="Mur_ligase_C"/>
    <property type="match status" value="1"/>
</dbReference>
<dbReference type="Pfam" id="PF08245">
    <property type="entry name" value="Mur_ligase_M"/>
    <property type="match status" value="1"/>
</dbReference>
<dbReference type="SUPFAM" id="SSF53623">
    <property type="entry name" value="MurD-like peptide ligases, catalytic domain"/>
    <property type="match status" value="1"/>
</dbReference>
<evidence type="ECO:0000256" key="1">
    <source>
        <dbReference type="ARBA" id="ARBA00022598"/>
    </source>
</evidence>
<protein>
    <submittedName>
        <fullName evidence="6">UDP-N-acetylmuramoyl-tripeptide--D-alanyl-D-alanine ligase</fullName>
    </submittedName>
</protein>
<dbReference type="Proteomes" id="UP000189761">
    <property type="component" value="Unassembled WGS sequence"/>
</dbReference>
<dbReference type="PANTHER" id="PTHR43024:SF1">
    <property type="entry name" value="UDP-N-ACETYLMURAMOYL-TRIPEPTIDE--D-ALANYL-D-ALANINE LIGASE"/>
    <property type="match status" value="1"/>
</dbReference>
<keyword evidence="1 6" id="KW-0436">Ligase</keyword>
<evidence type="ECO:0000313" key="6">
    <source>
        <dbReference type="EMBL" id="OOP67644.1"/>
    </source>
</evidence>
<dbReference type="PANTHER" id="PTHR43024">
    <property type="entry name" value="UDP-N-ACETYLMURAMOYL-TRIPEPTIDE--D-ALANYL-D-ALANINE LIGASE"/>
    <property type="match status" value="1"/>
</dbReference>
<keyword evidence="3" id="KW-0067">ATP-binding</keyword>
<evidence type="ECO:0000313" key="7">
    <source>
        <dbReference type="Proteomes" id="UP000189761"/>
    </source>
</evidence>
<dbReference type="InterPro" id="IPR051046">
    <property type="entry name" value="MurCDEF_CellWall_CoF430Synth"/>
</dbReference>
<dbReference type="InterPro" id="IPR036615">
    <property type="entry name" value="Mur_ligase_C_dom_sf"/>
</dbReference>
<dbReference type="GO" id="GO:0016881">
    <property type="term" value="F:acid-amino acid ligase activity"/>
    <property type="evidence" value="ECO:0007669"/>
    <property type="project" value="InterPro"/>
</dbReference>
<dbReference type="Gene3D" id="3.40.1190.10">
    <property type="entry name" value="Mur-like, catalytic domain"/>
    <property type="match status" value="1"/>
</dbReference>
<feature type="domain" description="Mur ligase C-terminal" evidence="4">
    <location>
        <begin position="322"/>
        <end position="445"/>
    </location>
</feature>
<accession>A0A8E2LEZ1</accession>
<evidence type="ECO:0000256" key="3">
    <source>
        <dbReference type="ARBA" id="ARBA00022840"/>
    </source>
</evidence>
<gene>
    <name evidence="6" type="ORF">BWZ43_14710</name>
</gene>
<name>A0A8E2LEZ1_9BACI</name>
<comment type="caution">
    <text evidence="6">The sequence shown here is derived from an EMBL/GenBank/DDBJ whole genome shotgun (WGS) entry which is preliminary data.</text>
</comment>